<dbReference type="InterPro" id="IPR050595">
    <property type="entry name" value="Bact_response_regulator"/>
</dbReference>
<dbReference type="Gene3D" id="3.40.50.2300">
    <property type="match status" value="1"/>
</dbReference>
<feature type="domain" description="Response regulatory" evidence="5">
    <location>
        <begin position="54"/>
        <end position="170"/>
    </location>
</feature>
<dbReference type="GO" id="GO:0000160">
    <property type="term" value="P:phosphorelay signal transduction system"/>
    <property type="evidence" value="ECO:0007669"/>
    <property type="project" value="UniProtKB-KW"/>
</dbReference>
<dbReference type="PANTHER" id="PTHR44591">
    <property type="entry name" value="STRESS RESPONSE REGULATOR PROTEIN 1"/>
    <property type="match status" value="1"/>
</dbReference>
<comment type="caution">
    <text evidence="6">The sequence shown here is derived from an EMBL/GenBank/DDBJ whole genome shotgun (WGS) entry which is preliminary data.</text>
</comment>
<evidence type="ECO:0000259" key="5">
    <source>
        <dbReference type="PROSITE" id="PS50110"/>
    </source>
</evidence>
<dbReference type="InterPro" id="IPR011006">
    <property type="entry name" value="CheY-like_superfamily"/>
</dbReference>
<evidence type="ECO:0000256" key="4">
    <source>
        <dbReference type="SAM" id="MobiDB-lite"/>
    </source>
</evidence>
<evidence type="ECO:0000313" key="7">
    <source>
        <dbReference type="Proteomes" id="UP000480275"/>
    </source>
</evidence>
<reference evidence="6 7" key="1">
    <citation type="submission" date="2019-10" db="EMBL/GenBank/DDBJ databases">
        <title>Whole-genome sequence of the purple nonsulfur photosynthetic bacterium Rhodocyclus tenuis.</title>
        <authorList>
            <person name="Kyndt J.A."/>
            <person name="Meyer T.E."/>
        </authorList>
    </citation>
    <scope>NUCLEOTIDE SEQUENCE [LARGE SCALE GENOMIC DNA]</scope>
    <source>
        <strain evidence="6 7">DSM 110</strain>
    </source>
</reference>
<evidence type="ECO:0000256" key="1">
    <source>
        <dbReference type="ARBA" id="ARBA00022553"/>
    </source>
</evidence>
<dbReference type="EMBL" id="WIXJ01000003">
    <property type="protein sequence ID" value="MQY51516.1"/>
    <property type="molecule type" value="Genomic_DNA"/>
</dbReference>
<evidence type="ECO:0000256" key="3">
    <source>
        <dbReference type="PROSITE-ProRule" id="PRU00169"/>
    </source>
</evidence>
<protein>
    <submittedName>
        <fullName evidence="6">Response regulator</fullName>
    </submittedName>
</protein>
<feature type="region of interest" description="Disordered" evidence="4">
    <location>
        <begin position="1"/>
        <end position="50"/>
    </location>
</feature>
<keyword evidence="1 3" id="KW-0597">Phosphoprotein</keyword>
<name>A0A6L5JWQ9_RHOTE</name>
<proteinExistence type="predicted"/>
<accession>A0A6L5JWQ9</accession>
<feature type="compositionally biased region" description="Low complexity" evidence="4">
    <location>
        <begin position="1"/>
        <end position="31"/>
    </location>
</feature>
<evidence type="ECO:0000256" key="2">
    <source>
        <dbReference type="ARBA" id="ARBA00023012"/>
    </source>
</evidence>
<sequence>MRTEAQPAPRPGAAGAAAAATTRRPPRAQSRPPHHRRPTGRQQLTASTTPQSVRILVIDDSATIRRSAELFLGEAGHEVLLADDGFAALAVIAEHSPDLIFCDITMPRLDGYQTCALIKSNPRYQATPVVMLTAKDSLFDRTRGRLCGASEHLTKPFSREALLACVDALASVPA</sequence>
<dbReference type="SMART" id="SM00448">
    <property type="entry name" value="REC"/>
    <property type="match status" value="1"/>
</dbReference>
<dbReference type="SUPFAM" id="SSF52172">
    <property type="entry name" value="CheY-like"/>
    <property type="match status" value="1"/>
</dbReference>
<evidence type="ECO:0000313" key="6">
    <source>
        <dbReference type="EMBL" id="MQY51516.1"/>
    </source>
</evidence>
<dbReference type="PROSITE" id="PS50110">
    <property type="entry name" value="RESPONSE_REGULATORY"/>
    <property type="match status" value="1"/>
</dbReference>
<dbReference type="OrthoDB" id="9800897at2"/>
<gene>
    <name evidence="6" type="ORF">GHK24_06980</name>
</gene>
<keyword evidence="2" id="KW-0902">Two-component regulatory system</keyword>
<feature type="compositionally biased region" description="Polar residues" evidence="4">
    <location>
        <begin position="40"/>
        <end position="50"/>
    </location>
</feature>
<dbReference type="Pfam" id="PF00072">
    <property type="entry name" value="Response_reg"/>
    <property type="match status" value="1"/>
</dbReference>
<organism evidence="6 7">
    <name type="scientific">Rhodocyclus tenuis</name>
    <name type="common">Rhodospirillum tenue</name>
    <dbReference type="NCBI Taxonomy" id="1066"/>
    <lineage>
        <taxon>Bacteria</taxon>
        <taxon>Pseudomonadati</taxon>
        <taxon>Pseudomonadota</taxon>
        <taxon>Betaproteobacteria</taxon>
        <taxon>Rhodocyclales</taxon>
        <taxon>Rhodocyclaceae</taxon>
        <taxon>Rhodocyclus</taxon>
    </lineage>
</organism>
<dbReference type="InterPro" id="IPR001789">
    <property type="entry name" value="Sig_transdc_resp-reg_receiver"/>
</dbReference>
<feature type="modified residue" description="4-aspartylphosphate" evidence="3">
    <location>
        <position position="103"/>
    </location>
</feature>
<dbReference type="PANTHER" id="PTHR44591:SF14">
    <property type="entry name" value="PROTEIN PILG"/>
    <property type="match status" value="1"/>
</dbReference>
<dbReference type="Proteomes" id="UP000480275">
    <property type="component" value="Unassembled WGS sequence"/>
</dbReference>
<dbReference type="AlphaFoldDB" id="A0A6L5JWQ9"/>